<dbReference type="STRING" id="299467.A0A443SGS1"/>
<sequence length="52" mass="5813">FTGLPPRSGKVKNADNFDAQFFQIDDDSADSTDPQLRIFYEVVYEAIIDAGD</sequence>
<gene>
    <name evidence="2" type="ORF">B4U80_09047</name>
</gene>
<dbReference type="Proteomes" id="UP000288716">
    <property type="component" value="Unassembled WGS sequence"/>
</dbReference>
<feature type="non-terminal residue" evidence="2">
    <location>
        <position position="52"/>
    </location>
</feature>
<dbReference type="InterPro" id="IPR014030">
    <property type="entry name" value="Ketoacyl_synth_N"/>
</dbReference>
<feature type="domain" description="Beta-ketoacyl synthase-like N-terminal" evidence="1">
    <location>
        <begin position="8"/>
        <end position="51"/>
    </location>
</feature>
<reference evidence="2 3" key="1">
    <citation type="journal article" date="2018" name="Gigascience">
        <title>Genomes of trombidid mites reveal novel predicted allergens and laterally-transferred genes associated with secondary metabolism.</title>
        <authorList>
            <person name="Dong X."/>
            <person name="Chaisiri K."/>
            <person name="Xia D."/>
            <person name="Armstrong S.D."/>
            <person name="Fang Y."/>
            <person name="Donnelly M.J."/>
            <person name="Kadowaki T."/>
            <person name="McGarry J.W."/>
            <person name="Darby A.C."/>
            <person name="Makepeace B.L."/>
        </authorList>
    </citation>
    <scope>NUCLEOTIDE SEQUENCE [LARGE SCALE GENOMIC DNA]</scope>
    <source>
        <strain evidence="2">UoL-UT</strain>
    </source>
</reference>
<dbReference type="OrthoDB" id="6538045at2759"/>
<dbReference type="VEuPathDB" id="VectorBase:LDEU005313"/>
<evidence type="ECO:0000313" key="2">
    <source>
        <dbReference type="EMBL" id="RWS26727.1"/>
    </source>
</evidence>
<dbReference type="SUPFAM" id="SSF53901">
    <property type="entry name" value="Thiolase-like"/>
    <property type="match status" value="1"/>
</dbReference>
<dbReference type="InterPro" id="IPR016039">
    <property type="entry name" value="Thiolase-like"/>
</dbReference>
<dbReference type="AlphaFoldDB" id="A0A443SGS1"/>
<proteinExistence type="predicted"/>
<accession>A0A443SGS1</accession>
<evidence type="ECO:0000259" key="1">
    <source>
        <dbReference type="Pfam" id="PF00109"/>
    </source>
</evidence>
<dbReference type="EMBL" id="NCKV01002521">
    <property type="protein sequence ID" value="RWS26727.1"/>
    <property type="molecule type" value="Genomic_DNA"/>
</dbReference>
<name>A0A443SGS1_9ACAR</name>
<dbReference type="GO" id="GO:0016746">
    <property type="term" value="F:acyltransferase activity"/>
    <property type="evidence" value="ECO:0007669"/>
    <property type="project" value="InterPro"/>
</dbReference>
<comment type="caution">
    <text evidence="2">The sequence shown here is derived from an EMBL/GenBank/DDBJ whole genome shotgun (WGS) entry which is preliminary data.</text>
</comment>
<dbReference type="Gene3D" id="3.40.47.10">
    <property type="match status" value="1"/>
</dbReference>
<feature type="non-terminal residue" evidence="2">
    <location>
        <position position="1"/>
    </location>
</feature>
<dbReference type="Pfam" id="PF00109">
    <property type="entry name" value="ketoacyl-synt"/>
    <property type="match status" value="1"/>
</dbReference>
<protein>
    <recommendedName>
        <fullName evidence="1">Beta-ketoacyl synthase-like N-terminal domain-containing protein</fullName>
    </recommendedName>
</protein>
<evidence type="ECO:0000313" key="3">
    <source>
        <dbReference type="Proteomes" id="UP000288716"/>
    </source>
</evidence>
<keyword evidence="3" id="KW-1185">Reference proteome</keyword>
<organism evidence="2 3">
    <name type="scientific">Leptotrombidium deliense</name>
    <dbReference type="NCBI Taxonomy" id="299467"/>
    <lineage>
        <taxon>Eukaryota</taxon>
        <taxon>Metazoa</taxon>
        <taxon>Ecdysozoa</taxon>
        <taxon>Arthropoda</taxon>
        <taxon>Chelicerata</taxon>
        <taxon>Arachnida</taxon>
        <taxon>Acari</taxon>
        <taxon>Acariformes</taxon>
        <taxon>Trombidiformes</taxon>
        <taxon>Prostigmata</taxon>
        <taxon>Anystina</taxon>
        <taxon>Parasitengona</taxon>
        <taxon>Trombiculoidea</taxon>
        <taxon>Trombiculidae</taxon>
        <taxon>Leptotrombidium</taxon>
    </lineage>
</organism>